<evidence type="ECO:0000313" key="4">
    <source>
        <dbReference type="Proteomes" id="UP000075243"/>
    </source>
</evidence>
<dbReference type="Gramene" id="C.cajan_32141.t">
    <property type="protein sequence ID" value="C.cajan_32141.t.cds1"/>
    <property type="gene ID" value="C.cajan_32141"/>
</dbReference>
<keyword evidence="4" id="KW-1185">Reference proteome</keyword>
<dbReference type="AlphaFoldDB" id="A0A151S3V1"/>
<reference evidence="2 4" key="1">
    <citation type="journal article" date="2012" name="Nat. Biotechnol.">
        <title>Draft genome sequence of pigeonpea (Cajanus cajan), an orphan legume crop of resource-poor farmers.</title>
        <authorList>
            <person name="Varshney R.K."/>
            <person name="Chen W."/>
            <person name="Li Y."/>
            <person name="Bharti A.K."/>
            <person name="Saxena R.K."/>
            <person name="Schlueter J.A."/>
            <person name="Donoghue M.T."/>
            <person name="Azam S."/>
            <person name="Fan G."/>
            <person name="Whaley A.M."/>
            <person name="Farmer A.D."/>
            <person name="Sheridan J."/>
            <person name="Iwata A."/>
            <person name="Tuteja R."/>
            <person name="Penmetsa R.V."/>
            <person name="Wu W."/>
            <person name="Upadhyaya H.D."/>
            <person name="Yang S.P."/>
            <person name="Shah T."/>
            <person name="Saxena K.B."/>
            <person name="Michael T."/>
            <person name="McCombie W.R."/>
            <person name="Yang B."/>
            <person name="Zhang G."/>
            <person name="Yang H."/>
            <person name="Wang J."/>
            <person name="Spillane C."/>
            <person name="Cook D.R."/>
            <person name="May G.D."/>
            <person name="Xu X."/>
            <person name="Jackson S.A."/>
        </authorList>
    </citation>
    <scope>NUCLEOTIDE SEQUENCE [LARGE SCALE GENOMIC DNA]</scope>
    <source>
        <strain evidence="4">cv. Asha</strain>
    </source>
</reference>
<accession>A0A151S3V1</accession>
<name>A0A151S3V1_CAJCA</name>
<feature type="non-terminal residue" evidence="2">
    <location>
        <position position="1"/>
    </location>
</feature>
<gene>
    <name evidence="1" type="ORF">KK1_028761</name>
    <name evidence="2" type="ORF">KK1_028763</name>
    <name evidence="3" type="ORF">KK1_028769</name>
</gene>
<dbReference type="Gramene" id="C.cajan_32143.t">
    <property type="protein sequence ID" value="C.cajan_32143.t.cds1"/>
    <property type="gene ID" value="C.cajan_32143"/>
</dbReference>
<evidence type="ECO:0000313" key="3">
    <source>
        <dbReference type="EMBL" id="KYP49488.1"/>
    </source>
</evidence>
<dbReference type="EMBL" id="KQ483475">
    <property type="protein sequence ID" value="KYP49480.1"/>
    <property type="molecule type" value="Genomic_DNA"/>
</dbReference>
<proteinExistence type="predicted"/>
<dbReference type="EMBL" id="KQ483475">
    <property type="protein sequence ID" value="KYP49488.1"/>
    <property type="molecule type" value="Genomic_DNA"/>
</dbReference>
<sequence length="86" mass="10033">NMIFIYLTGSTNLSLFYKKSHDFKLVKFYDADYVGHKIERKSTSGGFHFLGSYLISWACKRKIPLHYLQLKQNISLQLDVVHKFSG</sequence>
<protein>
    <recommendedName>
        <fullName evidence="5">Retrovirus-related Pol polyprotein from transposon TNT 1-94</fullName>
    </recommendedName>
</protein>
<dbReference type="Gramene" id="C.cajan_32149.t">
    <property type="protein sequence ID" value="C.cajan_32149.t.cds1"/>
    <property type="gene ID" value="C.cajan_32149"/>
</dbReference>
<dbReference type="EMBL" id="KQ483475">
    <property type="protein sequence ID" value="KYP49482.1"/>
    <property type="molecule type" value="Genomic_DNA"/>
</dbReference>
<evidence type="ECO:0000313" key="2">
    <source>
        <dbReference type="EMBL" id="KYP49482.1"/>
    </source>
</evidence>
<evidence type="ECO:0008006" key="5">
    <source>
        <dbReference type="Google" id="ProtNLM"/>
    </source>
</evidence>
<dbReference type="Proteomes" id="UP000075243">
    <property type="component" value="Unassembled WGS sequence"/>
</dbReference>
<organism evidence="2 4">
    <name type="scientific">Cajanus cajan</name>
    <name type="common">Pigeon pea</name>
    <name type="synonym">Cajanus indicus</name>
    <dbReference type="NCBI Taxonomy" id="3821"/>
    <lineage>
        <taxon>Eukaryota</taxon>
        <taxon>Viridiplantae</taxon>
        <taxon>Streptophyta</taxon>
        <taxon>Embryophyta</taxon>
        <taxon>Tracheophyta</taxon>
        <taxon>Spermatophyta</taxon>
        <taxon>Magnoliopsida</taxon>
        <taxon>eudicotyledons</taxon>
        <taxon>Gunneridae</taxon>
        <taxon>Pentapetalae</taxon>
        <taxon>rosids</taxon>
        <taxon>fabids</taxon>
        <taxon>Fabales</taxon>
        <taxon>Fabaceae</taxon>
        <taxon>Papilionoideae</taxon>
        <taxon>50 kb inversion clade</taxon>
        <taxon>NPAAA clade</taxon>
        <taxon>indigoferoid/millettioid clade</taxon>
        <taxon>Phaseoleae</taxon>
        <taxon>Cajanus</taxon>
    </lineage>
</organism>
<evidence type="ECO:0000313" key="1">
    <source>
        <dbReference type="EMBL" id="KYP49480.1"/>
    </source>
</evidence>